<feature type="region of interest" description="Disordered" evidence="1">
    <location>
        <begin position="22"/>
        <end position="59"/>
    </location>
</feature>
<name>A0AAD5M6A7_PARTN</name>
<evidence type="ECO:0000256" key="1">
    <source>
        <dbReference type="SAM" id="MobiDB-lite"/>
    </source>
</evidence>
<comment type="caution">
    <text evidence="2">The sequence shown here is derived from an EMBL/GenBank/DDBJ whole genome shotgun (WGS) entry which is preliminary data.</text>
</comment>
<gene>
    <name evidence="2" type="ORF">KIN20_009390</name>
</gene>
<sequence length="59" mass="6620">IVNGASKRIQCCGSRTMRLVKNQKASREHEQQETAMREESVLSQAKVDTEVSMAPTRIT</sequence>
<proteinExistence type="predicted"/>
<protein>
    <submittedName>
        <fullName evidence="2">Uncharacterized protein</fullName>
    </submittedName>
</protein>
<evidence type="ECO:0000313" key="3">
    <source>
        <dbReference type="Proteomes" id="UP001196413"/>
    </source>
</evidence>
<feature type="compositionally biased region" description="Basic and acidic residues" evidence="1">
    <location>
        <begin position="25"/>
        <end position="40"/>
    </location>
</feature>
<evidence type="ECO:0000313" key="2">
    <source>
        <dbReference type="EMBL" id="KAJ1352892.1"/>
    </source>
</evidence>
<organism evidence="2 3">
    <name type="scientific">Parelaphostrongylus tenuis</name>
    <name type="common">Meningeal worm</name>
    <dbReference type="NCBI Taxonomy" id="148309"/>
    <lineage>
        <taxon>Eukaryota</taxon>
        <taxon>Metazoa</taxon>
        <taxon>Ecdysozoa</taxon>
        <taxon>Nematoda</taxon>
        <taxon>Chromadorea</taxon>
        <taxon>Rhabditida</taxon>
        <taxon>Rhabditina</taxon>
        <taxon>Rhabditomorpha</taxon>
        <taxon>Strongyloidea</taxon>
        <taxon>Metastrongylidae</taxon>
        <taxon>Parelaphostrongylus</taxon>
    </lineage>
</organism>
<dbReference type="EMBL" id="JAHQIW010001554">
    <property type="protein sequence ID" value="KAJ1352892.1"/>
    <property type="molecule type" value="Genomic_DNA"/>
</dbReference>
<reference evidence="2" key="1">
    <citation type="submission" date="2021-06" db="EMBL/GenBank/DDBJ databases">
        <title>Parelaphostrongylus tenuis whole genome reference sequence.</title>
        <authorList>
            <person name="Garwood T.J."/>
            <person name="Larsen P.A."/>
            <person name="Fountain-Jones N.M."/>
            <person name="Garbe J.R."/>
            <person name="Macchietto M.G."/>
            <person name="Kania S.A."/>
            <person name="Gerhold R.W."/>
            <person name="Richards J.E."/>
            <person name="Wolf T.M."/>
        </authorList>
    </citation>
    <scope>NUCLEOTIDE SEQUENCE</scope>
    <source>
        <strain evidence="2">MNPRO001-30</strain>
        <tissue evidence="2">Meninges</tissue>
    </source>
</reference>
<accession>A0AAD5M6A7</accession>
<feature type="non-terminal residue" evidence="2">
    <location>
        <position position="1"/>
    </location>
</feature>
<dbReference type="Proteomes" id="UP001196413">
    <property type="component" value="Unassembled WGS sequence"/>
</dbReference>
<dbReference type="AlphaFoldDB" id="A0AAD5M6A7"/>
<keyword evidence="3" id="KW-1185">Reference proteome</keyword>